<dbReference type="HAMAP" id="MF_02120">
    <property type="entry name" value="LysA"/>
    <property type="match status" value="1"/>
</dbReference>
<dbReference type="RefSeq" id="WP_069569306.1">
    <property type="nucleotide sequence ID" value="NZ_CP017157.1"/>
</dbReference>
<evidence type="ECO:0000256" key="7">
    <source>
        <dbReference type="PIRSR" id="PIRSR600183-50"/>
    </source>
</evidence>
<dbReference type="EMBL" id="CP017157">
    <property type="protein sequence ID" value="AOP47332.1"/>
    <property type="molecule type" value="Genomic_DNA"/>
</dbReference>
<dbReference type="EC" id="4.1.1.20" evidence="6"/>
<comment type="subunit">
    <text evidence="6">Homodimer.</text>
</comment>
<keyword evidence="4 6" id="KW-0457">Lysine biosynthesis</keyword>
<feature type="binding site" evidence="6">
    <location>
        <position position="393"/>
    </location>
    <ligand>
        <name>substrate</name>
    </ligand>
</feature>
<evidence type="ECO:0000256" key="4">
    <source>
        <dbReference type="ARBA" id="ARBA00023154"/>
    </source>
</evidence>
<dbReference type="GO" id="GO:0030170">
    <property type="term" value="F:pyridoxal phosphate binding"/>
    <property type="evidence" value="ECO:0007669"/>
    <property type="project" value="UniProtKB-UniRule"/>
</dbReference>
<dbReference type="InterPro" id="IPR002986">
    <property type="entry name" value="DAP_deCOOHase_LysA"/>
</dbReference>
<keyword evidence="6" id="KW-0028">Amino-acid biosynthesis</keyword>
<comment type="catalytic activity">
    <reaction evidence="6">
        <text>meso-2,6-diaminopimelate + H(+) = L-lysine + CO2</text>
        <dbReference type="Rhea" id="RHEA:15101"/>
        <dbReference type="ChEBI" id="CHEBI:15378"/>
        <dbReference type="ChEBI" id="CHEBI:16526"/>
        <dbReference type="ChEBI" id="CHEBI:32551"/>
        <dbReference type="ChEBI" id="CHEBI:57791"/>
        <dbReference type="EC" id="4.1.1.20"/>
    </reaction>
</comment>
<dbReference type="SUPFAM" id="SSF50621">
    <property type="entry name" value="Alanine racemase C-terminal domain-like"/>
    <property type="match status" value="1"/>
</dbReference>
<comment type="caution">
    <text evidence="6">Lacks conserved residue(s) required for the propagation of feature annotation.</text>
</comment>
<feature type="compositionally biased region" description="Low complexity" evidence="8">
    <location>
        <begin position="171"/>
        <end position="181"/>
    </location>
</feature>
<dbReference type="PANTHER" id="PTHR43727">
    <property type="entry name" value="DIAMINOPIMELATE DECARBOXYLASE"/>
    <property type="match status" value="1"/>
</dbReference>
<dbReference type="GO" id="GO:0009089">
    <property type="term" value="P:lysine biosynthetic process via diaminopimelate"/>
    <property type="evidence" value="ECO:0007669"/>
    <property type="project" value="UniProtKB-UniRule"/>
</dbReference>
<dbReference type="InterPro" id="IPR000183">
    <property type="entry name" value="Orn/DAP/Arg_de-COase"/>
</dbReference>
<dbReference type="Pfam" id="PF02784">
    <property type="entry name" value="Orn_Arg_deC_N"/>
    <property type="match status" value="1"/>
</dbReference>
<accession>A0A1D7VKR8</accession>
<dbReference type="SUPFAM" id="SSF51419">
    <property type="entry name" value="PLP-binding barrel"/>
    <property type="match status" value="1"/>
</dbReference>
<dbReference type="PRINTS" id="PR01179">
    <property type="entry name" value="ODADCRBXLASE"/>
</dbReference>
<evidence type="ECO:0000256" key="1">
    <source>
        <dbReference type="ARBA" id="ARBA00001933"/>
    </source>
</evidence>
<comment type="function">
    <text evidence="6">Specifically catalyzes the decarboxylation of meso-diaminopimelate (meso-DAP) to L-lysine.</text>
</comment>
<feature type="binding site" evidence="6">
    <location>
        <position position="364"/>
    </location>
    <ligand>
        <name>substrate</name>
    </ligand>
</feature>
<feature type="binding site" evidence="6">
    <location>
        <position position="421"/>
    </location>
    <ligand>
        <name>pyridoxal 5'-phosphate</name>
        <dbReference type="ChEBI" id="CHEBI:597326"/>
    </ligand>
</feature>
<dbReference type="InterPro" id="IPR029066">
    <property type="entry name" value="PLP-binding_barrel"/>
</dbReference>
<sequence>MAVRPPAAAPATTAAARRSPDALLGLFPPGTSTAPDGALRIGGCHVGELAARHGTPALLVDEGALRARARRYADALAVRRPGSTVAFASKAFPCTAVYRLLAEEGLGVDVASGGELALALAAGTDPARVIVHGNAKTDEFLRAAVEARVGLVVIDNFDDIDRLERLLAEPAQGPGSPSPGAAGQGGRGQTSGTYRQPVLVRVTPDIRPDTHAAVSTGQRDSKFGLLVPQARDAIARLRASDRLRLDGLHVHIGSQILDTEPFVRAVAAVAELGTFPVYDLGGGLGARYTYDDRPPSVEAYVDALTAAADTLLPAGARIVIEPGRSLVAEAGVSLYRVVTVKRAHGETFVAVDGGMGDNLEVSLYGQRFEATVATRPGGAAGGERCRVVGRHCESGDVLSAGVLLDDPRPGDLIAVPATGAYTYSLANNYNAARRPPVVFCRDGRSRPVVRRETYADLMRRDLP</sequence>
<dbReference type="GO" id="GO:0008836">
    <property type="term" value="F:diaminopimelate decarboxylase activity"/>
    <property type="evidence" value="ECO:0007669"/>
    <property type="project" value="UniProtKB-UniRule"/>
</dbReference>
<dbReference type="PRINTS" id="PR01181">
    <property type="entry name" value="DAPDCRBXLASE"/>
</dbReference>
<dbReference type="OrthoDB" id="9802241at2"/>
<dbReference type="Proteomes" id="UP000094094">
    <property type="component" value="Chromosome"/>
</dbReference>
<proteinExistence type="inferred from homology"/>
<evidence type="ECO:0000256" key="6">
    <source>
        <dbReference type="HAMAP-Rule" id="MF_02120"/>
    </source>
</evidence>
<reference evidence="10 11" key="1">
    <citation type="submission" date="2016-09" db="EMBL/GenBank/DDBJ databases">
        <title>Complete genome sequencing of Streptomyces lydicus 103 and metabolic pathways analysis of antibiotic biosynthesis.</title>
        <authorList>
            <person name="Jia N."/>
            <person name="Ding M.-Z."/>
            <person name="Gao F."/>
            <person name="Yuan Y.-J."/>
        </authorList>
    </citation>
    <scope>NUCLEOTIDE SEQUENCE [LARGE SCALE GENOMIC DNA]</scope>
    <source>
        <strain evidence="10 11">103</strain>
    </source>
</reference>
<name>A0A1D7VKR8_9ACTN</name>
<comment type="pathway">
    <text evidence="6">Amino-acid biosynthesis; L-lysine biosynthesis via DAP pathway; L-lysine from DL-2,6-diaminopimelate: step 1/1.</text>
</comment>
<dbReference type="AlphaFoldDB" id="A0A1D7VKR8"/>
<feature type="binding site" evidence="6">
    <location>
        <position position="283"/>
    </location>
    <ligand>
        <name>pyridoxal 5'-phosphate</name>
        <dbReference type="ChEBI" id="CHEBI:597326"/>
    </ligand>
</feature>
<protein>
    <recommendedName>
        <fullName evidence="6">Diaminopimelate decarboxylase</fullName>
        <shortName evidence="6">DAP decarboxylase</shortName>
        <shortName evidence="6">DAPDC</shortName>
        <ecNumber evidence="6">4.1.1.20</ecNumber>
    </recommendedName>
</protein>
<evidence type="ECO:0000313" key="11">
    <source>
        <dbReference type="Proteomes" id="UP000094094"/>
    </source>
</evidence>
<dbReference type="UniPathway" id="UPA00034">
    <property type="reaction ID" value="UER00027"/>
</dbReference>
<feature type="domain" description="Orn/DAP/Arg decarboxylase 2 N-terminal" evidence="9">
    <location>
        <begin position="64"/>
        <end position="328"/>
    </location>
</feature>
<dbReference type="Gene3D" id="3.20.20.10">
    <property type="entry name" value="Alanine racemase"/>
    <property type="match status" value="1"/>
</dbReference>
<organism evidence="10 11">
    <name type="scientific">Streptomyces lydicus</name>
    <dbReference type="NCBI Taxonomy" id="47763"/>
    <lineage>
        <taxon>Bacteria</taxon>
        <taxon>Bacillati</taxon>
        <taxon>Actinomycetota</taxon>
        <taxon>Actinomycetes</taxon>
        <taxon>Kitasatosporales</taxon>
        <taxon>Streptomycetaceae</taxon>
        <taxon>Streptomyces</taxon>
    </lineage>
</organism>
<feature type="modified residue" description="N6-(pyridoxal phosphate)lysine" evidence="6 7">
    <location>
        <position position="90"/>
    </location>
</feature>
<evidence type="ECO:0000256" key="2">
    <source>
        <dbReference type="ARBA" id="ARBA00022793"/>
    </source>
</evidence>
<comment type="similarity">
    <text evidence="6">Belongs to the Orn/Lys/Arg decarboxylase class-II family. LysA subfamily.</text>
</comment>
<evidence type="ECO:0000256" key="5">
    <source>
        <dbReference type="ARBA" id="ARBA00023239"/>
    </source>
</evidence>
<feature type="binding site" evidence="6">
    <location>
        <position position="421"/>
    </location>
    <ligand>
        <name>substrate</name>
    </ligand>
</feature>
<keyword evidence="11" id="KW-1185">Reference proteome</keyword>
<feature type="binding site" evidence="6">
    <location>
        <position position="324"/>
    </location>
    <ligand>
        <name>substrate</name>
    </ligand>
</feature>
<keyword evidence="3 6" id="KW-0663">Pyridoxal phosphate</keyword>
<feature type="active site" description="Proton donor" evidence="7">
    <location>
        <position position="392"/>
    </location>
</feature>
<evidence type="ECO:0000259" key="9">
    <source>
        <dbReference type="Pfam" id="PF02784"/>
    </source>
</evidence>
<dbReference type="InterPro" id="IPR009006">
    <property type="entry name" value="Ala_racemase/Decarboxylase_C"/>
</dbReference>
<evidence type="ECO:0000256" key="3">
    <source>
        <dbReference type="ARBA" id="ARBA00022898"/>
    </source>
</evidence>
<dbReference type="PANTHER" id="PTHR43727:SF2">
    <property type="entry name" value="GROUP IV DECARBOXYLASE"/>
    <property type="match status" value="1"/>
</dbReference>
<keyword evidence="2 6" id="KW-0210">Decarboxylase</keyword>
<evidence type="ECO:0000256" key="8">
    <source>
        <dbReference type="SAM" id="MobiDB-lite"/>
    </source>
</evidence>
<feature type="binding site" evidence="6">
    <location>
        <begin position="321"/>
        <end position="324"/>
    </location>
    <ligand>
        <name>pyridoxal 5'-phosphate</name>
        <dbReference type="ChEBI" id="CHEBI:597326"/>
    </ligand>
</feature>
<feature type="region of interest" description="Disordered" evidence="8">
    <location>
        <begin position="169"/>
        <end position="194"/>
    </location>
</feature>
<evidence type="ECO:0000313" key="10">
    <source>
        <dbReference type="EMBL" id="AOP47332.1"/>
    </source>
</evidence>
<dbReference type="CDD" id="cd06828">
    <property type="entry name" value="PLPDE_III_DapDC"/>
    <property type="match status" value="1"/>
</dbReference>
<dbReference type="InterPro" id="IPR022644">
    <property type="entry name" value="De-COase2_N"/>
</dbReference>
<gene>
    <name evidence="6" type="primary">lysA</name>
    <name evidence="10" type="ORF">SL103_14650</name>
</gene>
<keyword evidence="5 6" id="KW-0456">Lyase</keyword>
<comment type="cofactor">
    <cofactor evidence="1 6 7">
        <name>pyridoxal 5'-phosphate</name>
        <dbReference type="ChEBI" id="CHEBI:597326"/>
    </cofactor>
</comment>
<dbReference type="Gene3D" id="2.40.37.10">
    <property type="entry name" value="Lyase, Ornithine Decarboxylase, Chain A, domain 1"/>
    <property type="match status" value="1"/>
</dbReference>
<dbReference type="KEGG" id="slc:SL103_14650"/>